<evidence type="ECO:0000313" key="1">
    <source>
        <dbReference type="EMBL" id="QCE13016.1"/>
    </source>
</evidence>
<name>A0A4D6NH60_VIGUN</name>
<gene>
    <name evidence="1" type="ORF">DEO72_LG11g7</name>
</gene>
<dbReference type="AlphaFoldDB" id="A0A4D6NH60"/>
<dbReference type="PANTHER" id="PTHR21717">
    <property type="entry name" value="TELOMERIC REPEAT BINDING PROTEIN"/>
    <property type="match status" value="1"/>
</dbReference>
<dbReference type="Gene3D" id="1.10.246.220">
    <property type="match status" value="1"/>
</dbReference>
<dbReference type="Proteomes" id="UP000501690">
    <property type="component" value="Linkage Group LG11"/>
</dbReference>
<keyword evidence="2" id="KW-1185">Reference proteome</keyword>
<organism evidence="1 2">
    <name type="scientific">Vigna unguiculata</name>
    <name type="common">Cowpea</name>
    <dbReference type="NCBI Taxonomy" id="3917"/>
    <lineage>
        <taxon>Eukaryota</taxon>
        <taxon>Viridiplantae</taxon>
        <taxon>Streptophyta</taxon>
        <taxon>Embryophyta</taxon>
        <taxon>Tracheophyta</taxon>
        <taxon>Spermatophyta</taxon>
        <taxon>Magnoliopsida</taxon>
        <taxon>eudicotyledons</taxon>
        <taxon>Gunneridae</taxon>
        <taxon>Pentapetalae</taxon>
        <taxon>rosids</taxon>
        <taxon>fabids</taxon>
        <taxon>Fabales</taxon>
        <taxon>Fabaceae</taxon>
        <taxon>Papilionoideae</taxon>
        <taxon>50 kb inversion clade</taxon>
        <taxon>NPAAA clade</taxon>
        <taxon>indigoferoid/millettioid clade</taxon>
        <taxon>Phaseoleae</taxon>
        <taxon>Vigna</taxon>
    </lineage>
</organism>
<reference evidence="1 2" key="1">
    <citation type="submission" date="2019-04" db="EMBL/GenBank/DDBJ databases">
        <title>An improved genome assembly and genetic linkage map for asparagus bean, Vigna unguiculata ssp. sesquipedialis.</title>
        <authorList>
            <person name="Xia Q."/>
            <person name="Zhang R."/>
            <person name="Dong Y."/>
        </authorList>
    </citation>
    <scope>NUCLEOTIDE SEQUENCE [LARGE SCALE GENOMIC DNA]</scope>
    <source>
        <tissue evidence="1">Leaf</tissue>
    </source>
</reference>
<accession>A0A4D6NH60</accession>
<proteinExistence type="predicted"/>
<dbReference type="InterPro" id="IPR031105">
    <property type="entry name" value="TRP_plant"/>
</dbReference>
<sequence length="131" mass="14781">MKRHVAELIDKIEKLCNEGHQTESVSVHIPSTYEREGPSSHTIGQRRTRRPLSVDEVEALVRTVELLGVGRGGGVRLSYELSRMQTTGLLEILKDKWNTLVHAARIPPERRKGEPIPQELFDRVLTAHTLG</sequence>
<protein>
    <submittedName>
        <fullName evidence="1">Uncharacterized protein</fullName>
    </submittedName>
</protein>
<dbReference type="EMBL" id="CP039355">
    <property type="protein sequence ID" value="QCE13016.1"/>
    <property type="molecule type" value="Genomic_DNA"/>
</dbReference>
<evidence type="ECO:0000313" key="2">
    <source>
        <dbReference type="Proteomes" id="UP000501690"/>
    </source>
</evidence>
<dbReference type="PANTHER" id="PTHR21717:SF70">
    <property type="entry name" value="TELOMERE REPEAT-BINDING PROTEIN 2-RELATED"/>
    <property type="match status" value="1"/>
</dbReference>